<sequence length="689" mass="75397">MSSFAPFESHMYPGQGFNSYTQKTCYSRAVTITPAWKAGTTPKSQKTTFTWDYVSKFSDISRSIGVAAALTINAGGFSGTAKGDFISEESARNSDIRFLVKSKVINLYDPIDRGMKFNLETGTNKDNFLKNYSDSFIEGFEEGGEFIAMVSVTIDDSSKKMEIQGEIEAGLKLVQAKGRGAFKTGELESKANFAISVYAVGGKALKPTGNEWNISSMLDIAMKFPQDVWTNGTPLLAITRDYTAASGFISLMKTFETSPYSIAQSLTDSWLDDFTTFNAITAEIEKMQNNLEKYVKAEGTDVYELTKAGLLDAVKDSRNQKTAIAINVKTVEKDPAAATAEPGDKFKYTKPNEIRRKLPVLKVAPPVASTTLLSMSGSSLACCNILDGESRAKRLYWQHENGSIMESSGKNLEWSLNHSKVTNSALPNTPIAVVADEKGGKIRVYFLNKKAHICERVGKINSKEWSDGDFNDPKVPASPLTSLAAYRHQSGRVHLFYQDKDSKLQHEVLQPGTGEWALQTPPADKNAMVPGSSLAVVGNTKIVGGAPIDKDSFSVFFQASSGKWAELFFDAAEPTEENKWKTIDNTLPAKLTHPGACISTSFVAGVAEAFVLYPSNEIWTMKSKEYNSWTETSRVSLASKSTGFAVSHWPKEKCRIYVSQPKGFMELVWDETNKAATTVGEIGAPKPAA</sequence>
<gene>
    <name evidence="2" type="ORF">B7463_g8216</name>
</gene>
<dbReference type="SUPFAM" id="SSF89372">
    <property type="entry name" value="Fucose-specific lectin"/>
    <property type="match status" value="1"/>
</dbReference>
<proteinExistence type="inferred from homology"/>
<evidence type="ECO:0000313" key="2">
    <source>
        <dbReference type="EMBL" id="RFU28105.1"/>
    </source>
</evidence>
<feature type="non-terminal residue" evidence="2">
    <location>
        <position position="1"/>
    </location>
</feature>
<dbReference type="STRING" id="5539.A0A3E2H401"/>
<name>A0A3E2H401_SCYLI</name>
<dbReference type="Gene3D" id="2.120.10.70">
    <property type="entry name" value="Fucose-specific lectin"/>
    <property type="match status" value="1"/>
</dbReference>
<feature type="non-terminal residue" evidence="2">
    <location>
        <position position="689"/>
    </location>
</feature>
<dbReference type="AlphaFoldDB" id="A0A3E2H401"/>
<accession>A0A3E2H401</accession>
<protein>
    <submittedName>
        <fullName evidence="2">Uncharacterized protein</fullName>
    </submittedName>
</protein>
<reference evidence="2 3" key="1">
    <citation type="submission" date="2018-05" db="EMBL/GenBank/DDBJ databases">
        <title>Draft genome sequence of Scytalidium lignicola DSM 105466, a ubiquitous saprotrophic fungus.</title>
        <authorList>
            <person name="Buettner E."/>
            <person name="Gebauer A.M."/>
            <person name="Hofrichter M."/>
            <person name="Liers C."/>
            <person name="Kellner H."/>
        </authorList>
    </citation>
    <scope>NUCLEOTIDE SEQUENCE [LARGE SCALE GENOMIC DNA]</scope>
    <source>
        <strain evidence="2 3">DSM 105466</strain>
    </source>
</reference>
<organism evidence="2 3">
    <name type="scientific">Scytalidium lignicola</name>
    <name type="common">Hyphomycete</name>
    <dbReference type="NCBI Taxonomy" id="5539"/>
    <lineage>
        <taxon>Eukaryota</taxon>
        <taxon>Fungi</taxon>
        <taxon>Dikarya</taxon>
        <taxon>Ascomycota</taxon>
        <taxon>Pezizomycotina</taxon>
        <taxon>Leotiomycetes</taxon>
        <taxon>Leotiomycetes incertae sedis</taxon>
        <taxon>Scytalidium</taxon>
    </lineage>
</organism>
<dbReference type="Pfam" id="PF07938">
    <property type="entry name" value="Fungal_lectin"/>
    <property type="match status" value="1"/>
</dbReference>
<dbReference type="EMBL" id="NCSJ02000175">
    <property type="protein sequence ID" value="RFU28105.1"/>
    <property type="molecule type" value="Genomic_DNA"/>
</dbReference>
<dbReference type="Proteomes" id="UP000258309">
    <property type="component" value="Unassembled WGS sequence"/>
</dbReference>
<comment type="similarity">
    <text evidence="1">Belongs to the fungal fucose-specific lectin family.</text>
</comment>
<evidence type="ECO:0000313" key="3">
    <source>
        <dbReference type="Proteomes" id="UP000258309"/>
    </source>
</evidence>
<keyword evidence="3" id="KW-1185">Reference proteome</keyword>
<comment type="caution">
    <text evidence="2">The sequence shown here is derived from an EMBL/GenBank/DDBJ whole genome shotgun (WGS) entry which is preliminary data.</text>
</comment>
<dbReference type="InterPro" id="IPR012475">
    <property type="entry name" value="Fungal_lectin"/>
</dbReference>
<evidence type="ECO:0000256" key="1">
    <source>
        <dbReference type="ARBA" id="ARBA00009042"/>
    </source>
</evidence>
<dbReference type="OrthoDB" id="3231004at2759"/>